<dbReference type="GO" id="GO:0016020">
    <property type="term" value="C:membrane"/>
    <property type="evidence" value="ECO:0007669"/>
    <property type="project" value="GOC"/>
</dbReference>
<dbReference type="EMBL" id="WJIE01000036">
    <property type="protein sequence ID" value="MRG98519.1"/>
    <property type="molecule type" value="Genomic_DNA"/>
</dbReference>
<dbReference type="GO" id="GO:0008610">
    <property type="term" value="P:lipid biosynthetic process"/>
    <property type="evidence" value="ECO:0007669"/>
    <property type="project" value="InterPro"/>
</dbReference>
<dbReference type="InterPro" id="IPR051689">
    <property type="entry name" value="Sterol_desaturase/TMEM195"/>
</dbReference>
<dbReference type="InterPro" id="IPR006694">
    <property type="entry name" value="Fatty_acid_hydroxylase"/>
</dbReference>
<evidence type="ECO:0000256" key="4">
    <source>
        <dbReference type="ARBA" id="ARBA00023002"/>
    </source>
</evidence>
<protein>
    <submittedName>
        <fullName evidence="9">Sterol desaturase</fullName>
    </submittedName>
</protein>
<dbReference type="Pfam" id="PF04116">
    <property type="entry name" value="FA_hydroxylase"/>
    <property type="match status" value="1"/>
</dbReference>
<dbReference type="GO" id="GO:0050479">
    <property type="term" value="F:glyceryl-ether monooxygenase activity"/>
    <property type="evidence" value="ECO:0007669"/>
    <property type="project" value="TreeGrafter"/>
</dbReference>
<keyword evidence="2 7" id="KW-0812">Transmembrane</keyword>
<keyword evidence="5" id="KW-0443">Lipid metabolism</keyword>
<comment type="caution">
    <text evidence="9">The sequence shown here is derived from an EMBL/GenBank/DDBJ whole genome shotgun (WGS) entry which is preliminary data.</text>
</comment>
<feature type="domain" description="Fatty acid hydroxylase" evidence="8">
    <location>
        <begin position="69"/>
        <end position="201"/>
    </location>
</feature>
<keyword evidence="10" id="KW-1185">Reference proteome</keyword>
<evidence type="ECO:0000313" key="9">
    <source>
        <dbReference type="EMBL" id="MRG98519.1"/>
    </source>
</evidence>
<keyword evidence="4" id="KW-0560">Oxidoreductase</keyword>
<name>A0A6N7Q3B5_9BACT</name>
<reference evidence="9 10" key="1">
    <citation type="submission" date="2019-10" db="EMBL/GenBank/DDBJ databases">
        <title>A soil myxobacterium in the family Polyangiaceae.</title>
        <authorList>
            <person name="Li Y."/>
            <person name="Wang J."/>
        </authorList>
    </citation>
    <scope>NUCLEOTIDE SEQUENCE [LARGE SCALE GENOMIC DNA]</scope>
    <source>
        <strain evidence="9 10">DSM 14734</strain>
    </source>
</reference>
<evidence type="ECO:0000259" key="8">
    <source>
        <dbReference type="Pfam" id="PF04116"/>
    </source>
</evidence>
<dbReference type="PANTHER" id="PTHR21624">
    <property type="entry name" value="STEROL DESATURASE-RELATED PROTEIN"/>
    <property type="match status" value="1"/>
</dbReference>
<feature type="transmembrane region" description="Helical" evidence="7">
    <location>
        <begin position="23"/>
        <end position="45"/>
    </location>
</feature>
<organism evidence="9 10">
    <name type="scientific">Polyangium spumosum</name>
    <dbReference type="NCBI Taxonomy" id="889282"/>
    <lineage>
        <taxon>Bacteria</taxon>
        <taxon>Pseudomonadati</taxon>
        <taxon>Myxococcota</taxon>
        <taxon>Polyangia</taxon>
        <taxon>Polyangiales</taxon>
        <taxon>Polyangiaceae</taxon>
        <taxon>Polyangium</taxon>
    </lineage>
</organism>
<dbReference type="GO" id="GO:0005506">
    <property type="term" value="F:iron ion binding"/>
    <property type="evidence" value="ECO:0007669"/>
    <property type="project" value="InterPro"/>
</dbReference>
<evidence type="ECO:0000256" key="5">
    <source>
        <dbReference type="ARBA" id="ARBA00023098"/>
    </source>
</evidence>
<evidence type="ECO:0000313" key="10">
    <source>
        <dbReference type="Proteomes" id="UP000440224"/>
    </source>
</evidence>
<evidence type="ECO:0000256" key="3">
    <source>
        <dbReference type="ARBA" id="ARBA00022989"/>
    </source>
</evidence>
<dbReference type="AlphaFoldDB" id="A0A6N7Q3B5"/>
<dbReference type="PANTHER" id="PTHR21624:SF1">
    <property type="entry name" value="ALKYLGLYCEROL MONOOXYGENASE"/>
    <property type="match status" value="1"/>
</dbReference>
<comment type="subcellular location">
    <subcellularLocation>
        <location evidence="1">Endomembrane system</location>
        <topology evidence="1">Multi-pass membrane protein</topology>
    </subcellularLocation>
</comment>
<sequence>MTMGLEWRVGGTRGRQVYRVPDVTSNLLVGMAQLAPAVVLAGFLQATYEFVYERSAVFDIKENSPIGWIGLLIGVDFLYYWFHRFSHRVHVAWAAHALHHQGEDFNLALGIRQHPAEGFIGRAFYLPLAIIGVPPEMSITAVVINTAYQVFLHTELVGKLGPLEWVLNTPSHHRVHHGINPAYLDKNFGGMLILWDRMFGTFVEENEQPVYGTVEQVASFDPIHCMWAPLDDTIERASRTSDSLDELGVWIMPPGWWPKSMAKADTQVRLDRPKYDVKRSRGATLYLMAMTGLMIPMMMRYLFVNDLNPRPLTMQLAFITWAAVSIVGLGGLLEGRSWAKYVEAPRLVATPFVVMTLV</sequence>
<evidence type="ECO:0000256" key="7">
    <source>
        <dbReference type="SAM" id="Phobius"/>
    </source>
</evidence>
<gene>
    <name evidence="9" type="ORF">GF068_42390</name>
</gene>
<feature type="transmembrane region" description="Helical" evidence="7">
    <location>
        <begin position="283"/>
        <end position="303"/>
    </location>
</feature>
<feature type="transmembrane region" description="Helical" evidence="7">
    <location>
        <begin position="65"/>
        <end position="82"/>
    </location>
</feature>
<feature type="transmembrane region" description="Helical" evidence="7">
    <location>
        <begin position="315"/>
        <end position="333"/>
    </location>
</feature>
<accession>A0A6N7Q3B5</accession>
<dbReference type="GO" id="GO:0012505">
    <property type="term" value="C:endomembrane system"/>
    <property type="evidence" value="ECO:0007669"/>
    <property type="project" value="UniProtKB-SubCell"/>
</dbReference>
<dbReference type="GO" id="GO:0006643">
    <property type="term" value="P:membrane lipid metabolic process"/>
    <property type="evidence" value="ECO:0007669"/>
    <property type="project" value="TreeGrafter"/>
</dbReference>
<evidence type="ECO:0000256" key="6">
    <source>
        <dbReference type="ARBA" id="ARBA00023136"/>
    </source>
</evidence>
<evidence type="ECO:0000256" key="2">
    <source>
        <dbReference type="ARBA" id="ARBA00022692"/>
    </source>
</evidence>
<keyword evidence="3 7" id="KW-1133">Transmembrane helix</keyword>
<keyword evidence="6 7" id="KW-0472">Membrane</keyword>
<dbReference type="OrthoDB" id="5291790at2"/>
<evidence type="ECO:0000256" key="1">
    <source>
        <dbReference type="ARBA" id="ARBA00004127"/>
    </source>
</evidence>
<dbReference type="Proteomes" id="UP000440224">
    <property type="component" value="Unassembled WGS sequence"/>
</dbReference>
<proteinExistence type="predicted"/>